<dbReference type="PANTHER" id="PTHR21066:SF17">
    <property type="entry name" value="AGAP011368-PA"/>
    <property type="match status" value="1"/>
</dbReference>
<evidence type="ECO:0000256" key="3">
    <source>
        <dbReference type="ARBA" id="ARBA00022448"/>
    </source>
</evidence>
<dbReference type="InterPro" id="IPR052295">
    <property type="entry name" value="Odorant-binding_protein"/>
</dbReference>
<evidence type="ECO:0000313" key="7">
    <source>
        <dbReference type="EMBL" id="AWC08430.1"/>
    </source>
</evidence>
<reference evidence="7" key="1">
    <citation type="journal article" date="2018" name="Front. Physiol.">
        <title>Sex- and Tissue-Specific Expression Profiles of Odorant Binding Protein and Chemosensory Protein Genes in Bradysia odoriphaga (Diptera: Sciaridae).</title>
        <authorList>
            <person name="Zhao Y."/>
            <person name="Ding J."/>
            <person name="Zhang Z."/>
            <person name="Liu F."/>
            <person name="Zhou C."/>
            <person name="Mu W."/>
        </authorList>
    </citation>
    <scope>NUCLEOTIDE SEQUENCE</scope>
</reference>
<keyword evidence="5" id="KW-0716">Sensory transduction</keyword>
<keyword evidence="3" id="KW-0813">Transport</keyword>
<gene>
    <name evidence="7" type="primary">OBP19</name>
</gene>
<sequence>MYKFLFFVGFVSLTVVAYDFKDSEFNEYLMQDLLDYNQEVDDVFVSARIRRDTTTENKDEDKKCKSKKHGMWKCCNDNSNDKTFDKFKDMKKQCFQEIRGPKGEESLDMFSCEKVNKTKEEFVCVSQCVGQKLNIVDKDGNLIEAAVKEHVKNDISSSQWQKDVSDAVSDTCIAEAKEAVRANPPEAGKCSCAALKFSHCMWREMVKACPKDLQSDSNKCVKLREKLDKGEKIDFHQFHRYHHHRSDDSNDE</sequence>
<evidence type="ECO:0000256" key="5">
    <source>
        <dbReference type="ARBA" id="ARBA00022606"/>
    </source>
</evidence>
<dbReference type="GO" id="GO:0007608">
    <property type="term" value="P:sensory perception of smell"/>
    <property type="evidence" value="ECO:0007669"/>
    <property type="project" value="UniProtKB-KW"/>
</dbReference>
<dbReference type="GO" id="GO:0005549">
    <property type="term" value="F:odorant binding"/>
    <property type="evidence" value="ECO:0007669"/>
    <property type="project" value="InterPro"/>
</dbReference>
<proteinExistence type="evidence at transcript level"/>
<dbReference type="OrthoDB" id="6622484at2759"/>
<dbReference type="EMBL" id="MG544139">
    <property type="protein sequence ID" value="AWC08430.1"/>
    <property type="molecule type" value="mRNA"/>
</dbReference>
<accession>A0A2S0X9H5</accession>
<evidence type="ECO:0000256" key="2">
    <source>
        <dbReference type="ARBA" id="ARBA00008098"/>
    </source>
</evidence>
<name>A0A2S0X9H5_9DIPT</name>
<protein>
    <submittedName>
        <fullName evidence="7">Odorant-binding protein 19</fullName>
    </submittedName>
</protein>
<keyword evidence="4" id="KW-0964">Secreted</keyword>
<comment type="similarity">
    <text evidence="2">Belongs to the PBP/GOBP family.</text>
</comment>
<dbReference type="Gene3D" id="1.10.238.20">
    <property type="entry name" value="Pheromone/general odorant binding protein domain"/>
    <property type="match status" value="1"/>
</dbReference>
<evidence type="ECO:0000256" key="4">
    <source>
        <dbReference type="ARBA" id="ARBA00022525"/>
    </source>
</evidence>
<dbReference type="PANTHER" id="PTHR21066">
    <property type="entry name" value="ODORANT-BINDING PROTEIN 59A-RELATED"/>
    <property type="match status" value="1"/>
</dbReference>
<dbReference type="SUPFAM" id="SSF47565">
    <property type="entry name" value="Insect pheromone/odorant-binding proteins"/>
    <property type="match status" value="1"/>
</dbReference>
<dbReference type="AlphaFoldDB" id="A0A2S0X9H5"/>
<comment type="subcellular location">
    <subcellularLocation>
        <location evidence="1">Secreted</location>
    </subcellularLocation>
</comment>
<evidence type="ECO:0000256" key="1">
    <source>
        <dbReference type="ARBA" id="ARBA00004613"/>
    </source>
</evidence>
<dbReference type="InterPro" id="IPR006170">
    <property type="entry name" value="PBP/GOBP"/>
</dbReference>
<organism evidence="7">
    <name type="scientific">Bradysia odoriphaga</name>
    <dbReference type="NCBI Taxonomy" id="1564500"/>
    <lineage>
        <taxon>Eukaryota</taxon>
        <taxon>Metazoa</taxon>
        <taxon>Ecdysozoa</taxon>
        <taxon>Arthropoda</taxon>
        <taxon>Hexapoda</taxon>
        <taxon>Insecta</taxon>
        <taxon>Pterygota</taxon>
        <taxon>Neoptera</taxon>
        <taxon>Endopterygota</taxon>
        <taxon>Diptera</taxon>
        <taxon>Nematocera</taxon>
        <taxon>Sciaroidea</taxon>
        <taxon>Sciaridae</taxon>
        <taxon>Bradysia</taxon>
    </lineage>
</organism>
<keyword evidence="6" id="KW-0552">Olfaction</keyword>
<evidence type="ECO:0000256" key="6">
    <source>
        <dbReference type="ARBA" id="ARBA00022725"/>
    </source>
</evidence>
<dbReference type="GO" id="GO:0005576">
    <property type="term" value="C:extracellular region"/>
    <property type="evidence" value="ECO:0007669"/>
    <property type="project" value="UniProtKB-SubCell"/>
</dbReference>
<dbReference type="InterPro" id="IPR036728">
    <property type="entry name" value="PBP_GOBP_sf"/>
</dbReference>
<dbReference type="Pfam" id="PF01395">
    <property type="entry name" value="PBP_GOBP"/>
    <property type="match status" value="1"/>
</dbReference>